<proteinExistence type="predicted"/>
<dbReference type="Proteomes" id="UP001061282">
    <property type="component" value="Unassembled WGS sequence"/>
</dbReference>
<keyword evidence="2" id="KW-1185">Reference proteome</keyword>
<reference evidence="1" key="1">
    <citation type="submission" date="2022-05" db="EMBL/GenBank/DDBJ databases">
        <title>Description of a novel species of Leclercia; Leclercia tamurae and the Proposal for a Novel Genus Silvania gen. nov. Containing Two Novel Species Silvania hatchlandensis sp. nov. and Silvania confinis sp. nov. Isolated from the Rhizosphere of Oak.</title>
        <authorList>
            <person name="Maddock D.W."/>
            <person name="Brady C.L."/>
            <person name="Denman S."/>
            <person name="Arnold D."/>
        </authorList>
    </citation>
    <scope>NUCLEOTIDE SEQUENCE</scope>
    <source>
        <strain evidence="1">H4N4</strain>
    </source>
</reference>
<protein>
    <submittedName>
        <fullName evidence="1">Uncharacterized protein</fullName>
    </submittedName>
</protein>
<organism evidence="1 2">
    <name type="scientific">Silvania confinis</name>
    <dbReference type="NCBI Taxonomy" id="2926470"/>
    <lineage>
        <taxon>Bacteria</taxon>
        <taxon>Pseudomonadati</taxon>
        <taxon>Pseudomonadota</taxon>
        <taxon>Gammaproteobacteria</taxon>
        <taxon>Enterobacterales</taxon>
        <taxon>Enterobacteriaceae</taxon>
        <taxon>Silvania</taxon>
    </lineage>
</organism>
<dbReference type="AlphaFoldDB" id="A0A9J6Q646"/>
<sequence length="83" mass="9968">DRIKAKEFFARTTPPDYLKDDFERFIQEVQDYITDFDLFLEATKKIPNDNPAKIEYRKKMRRMTLERFPDAVFSGEIEEGVNE</sequence>
<dbReference type="RefSeq" id="WP_271265815.1">
    <property type="nucleotide sequence ID" value="NZ_JAMGZJ010000022.1"/>
</dbReference>
<feature type="non-terminal residue" evidence="1">
    <location>
        <position position="1"/>
    </location>
</feature>
<name>A0A9J6Q646_9ENTR</name>
<accession>A0A9J6Q646</accession>
<dbReference type="EMBL" id="JAMGZJ010000022">
    <property type="protein sequence ID" value="MCU6667168.1"/>
    <property type="molecule type" value="Genomic_DNA"/>
</dbReference>
<evidence type="ECO:0000313" key="1">
    <source>
        <dbReference type="EMBL" id="MCU6667168.1"/>
    </source>
</evidence>
<comment type="caution">
    <text evidence="1">The sequence shown here is derived from an EMBL/GenBank/DDBJ whole genome shotgun (WGS) entry which is preliminary data.</text>
</comment>
<gene>
    <name evidence="1" type="ORF">M8013_00100</name>
</gene>
<evidence type="ECO:0000313" key="2">
    <source>
        <dbReference type="Proteomes" id="UP001061282"/>
    </source>
</evidence>